<organism evidence="2 3">
    <name type="scientific">Candidatus Protofrankia datiscae</name>
    <dbReference type="NCBI Taxonomy" id="2716812"/>
    <lineage>
        <taxon>Bacteria</taxon>
        <taxon>Bacillati</taxon>
        <taxon>Actinomycetota</taxon>
        <taxon>Actinomycetes</taxon>
        <taxon>Frankiales</taxon>
        <taxon>Frankiaceae</taxon>
        <taxon>Protofrankia</taxon>
    </lineage>
</organism>
<gene>
    <name evidence="2" type="ordered locus">FsymDg_0271</name>
</gene>
<protein>
    <recommendedName>
        <fullName evidence="1">Bacterial SCP orthologue domain-containing protein</fullName>
    </recommendedName>
</protein>
<dbReference type="EMBL" id="CP002801">
    <property type="protein sequence ID" value="AEH07843.1"/>
    <property type="molecule type" value="Genomic_DNA"/>
</dbReference>
<evidence type="ECO:0000313" key="3">
    <source>
        <dbReference type="Proteomes" id="UP000001549"/>
    </source>
</evidence>
<sequence>MPALIGQWERIADQVDASADLAFTRPSRLPGRSVADVVGRLARSVAALADAAASAPPPATAPTLSASVYLAGHLTALPAGRQPTAGGLDAPALGDPAGFAAGARSRLRERVAAAVAAVDGADTGRLVAVTAADDGFPAAGTGGTDGGGGSDGGAGIRLGDLLLAEVLAGVVHGLDLGVEPARDALRLAVKACTGELVTRAPGRSVEVRVPPFAAVQAVEGPRHTRGTPPNVVEAGAVAFVELAAGRLSWSDATADGRVRASGARADLRPYLPLLRIA</sequence>
<dbReference type="STRING" id="656024.FsymDg_0271"/>
<dbReference type="AlphaFoldDB" id="F8B3K6"/>
<dbReference type="Gene3D" id="3.30.1050.40">
    <property type="match status" value="1"/>
</dbReference>
<dbReference type="KEGG" id="fsy:FsymDg_0271"/>
<keyword evidence="3" id="KW-1185">Reference proteome</keyword>
<dbReference type="eggNOG" id="COG3255">
    <property type="taxonomic scope" value="Bacteria"/>
</dbReference>
<name>F8B3K6_9ACTN</name>
<dbReference type="InterPro" id="IPR041629">
    <property type="entry name" value="SCP_3"/>
</dbReference>
<dbReference type="Proteomes" id="UP000001549">
    <property type="component" value="Chromosome"/>
</dbReference>
<accession>F8B3K6</accession>
<feature type="domain" description="Bacterial SCP orthologue" evidence="1">
    <location>
        <begin position="182"/>
        <end position="273"/>
    </location>
</feature>
<evidence type="ECO:0000313" key="2">
    <source>
        <dbReference type="EMBL" id="AEH07843.1"/>
    </source>
</evidence>
<proteinExistence type="predicted"/>
<evidence type="ECO:0000259" key="1">
    <source>
        <dbReference type="Pfam" id="PF17844"/>
    </source>
</evidence>
<dbReference type="Pfam" id="PF17844">
    <property type="entry name" value="SCP_3"/>
    <property type="match status" value="1"/>
</dbReference>
<dbReference type="HOGENOM" id="CLU_071263_0_0_11"/>
<reference evidence="2 3" key="1">
    <citation type="submission" date="2011-05" db="EMBL/GenBank/DDBJ databases">
        <title>Complete sequence of chromosome of Frankia symbiont of Datisca glomerata.</title>
        <authorList>
            <consortium name="US DOE Joint Genome Institute"/>
            <person name="Lucas S."/>
            <person name="Han J."/>
            <person name="Lapidus A."/>
            <person name="Cheng J.-F."/>
            <person name="Goodwin L."/>
            <person name="Pitluck S."/>
            <person name="Peters L."/>
            <person name="Mikhailova N."/>
            <person name="Chertkov O."/>
            <person name="Teshima H."/>
            <person name="Han C."/>
            <person name="Tapia R."/>
            <person name="Land M."/>
            <person name="Hauser L."/>
            <person name="Kyrpides N."/>
            <person name="Ivanova N."/>
            <person name="Pagani I."/>
            <person name="Berry A."/>
            <person name="Pawlowski K."/>
            <person name="Persson T."/>
            <person name="Vanden Heuvel B."/>
            <person name="Benson D."/>
            <person name="Woyke T."/>
        </authorList>
    </citation>
    <scope>NUCLEOTIDE SEQUENCE [LARGE SCALE GENOMIC DNA]</scope>
    <source>
        <strain evidence="3">4085684</strain>
    </source>
</reference>